<feature type="chain" id="PRO_5020337180" evidence="1">
    <location>
        <begin position="26"/>
        <end position="122"/>
    </location>
</feature>
<sequence>MFKSKIGLTVLMASLFALGLVSANAAEQRKASPLGTEIMLGNKSKEIAGRDFDRRAITFINTSTKRTIFVVPSNQSAAVGRGVPILPMSQQTFPLFPGPTVGGAWSAIADGEGASLEVLEFF</sequence>
<reference evidence="2 3" key="1">
    <citation type="submission" date="2015-04" db="EMBL/GenBank/DDBJ databases">
        <title>Comparative genomics of rhizobia nodulating Arachis hypogaea in China.</title>
        <authorList>
            <person name="Li Y."/>
        </authorList>
    </citation>
    <scope>NUCLEOTIDE SEQUENCE [LARGE SCALE GENOMIC DNA]</scope>
    <source>
        <strain evidence="2 3">CCBAU 51787</strain>
    </source>
</reference>
<proteinExistence type="predicted"/>
<keyword evidence="1" id="KW-0732">Signal</keyword>
<name>A0A4Q0S9G8_9BRAD</name>
<evidence type="ECO:0000313" key="3">
    <source>
        <dbReference type="Proteomes" id="UP000290565"/>
    </source>
</evidence>
<gene>
    <name evidence="2" type="ORF">XH94_32605</name>
</gene>
<dbReference type="AlphaFoldDB" id="A0A4Q0S9G8"/>
<accession>A0A4Q0S9G8</accession>
<protein>
    <submittedName>
        <fullName evidence="2">Uncharacterized protein</fullName>
    </submittedName>
</protein>
<evidence type="ECO:0000313" key="2">
    <source>
        <dbReference type="EMBL" id="RXH32005.1"/>
    </source>
</evidence>
<evidence type="ECO:0000256" key="1">
    <source>
        <dbReference type="SAM" id="SignalP"/>
    </source>
</evidence>
<dbReference type="Proteomes" id="UP000290565">
    <property type="component" value="Unassembled WGS sequence"/>
</dbReference>
<organism evidence="2 3">
    <name type="scientific">Bradyrhizobium zhanjiangense</name>
    <dbReference type="NCBI Taxonomy" id="1325107"/>
    <lineage>
        <taxon>Bacteria</taxon>
        <taxon>Pseudomonadati</taxon>
        <taxon>Pseudomonadota</taxon>
        <taxon>Alphaproteobacteria</taxon>
        <taxon>Hyphomicrobiales</taxon>
        <taxon>Nitrobacteraceae</taxon>
        <taxon>Bradyrhizobium</taxon>
    </lineage>
</organism>
<dbReference type="RefSeq" id="WP_128947142.1">
    <property type="nucleotide sequence ID" value="NZ_LBJM01000089.1"/>
</dbReference>
<comment type="caution">
    <text evidence="2">The sequence shown here is derived from an EMBL/GenBank/DDBJ whole genome shotgun (WGS) entry which is preliminary data.</text>
</comment>
<dbReference type="EMBL" id="LBJM01000089">
    <property type="protein sequence ID" value="RXH32005.1"/>
    <property type="molecule type" value="Genomic_DNA"/>
</dbReference>
<feature type="signal peptide" evidence="1">
    <location>
        <begin position="1"/>
        <end position="25"/>
    </location>
</feature>